<organism evidence="2 3">
    <name type="scientific">Verticillium dahliae</name>
    <name type="common">Verticillium wilt</name>
    <dbReference type="NCBI Taxonomy" id="27337"/>
    <lineage>
        <taxon>Eukaryota</taxon>
        <taxon>Fungi</taxon>
        <taxon>Dikarya</taxon>
        <taxon>Ascomycota</taxon>
        <taxon>Pezizomycotina</taxon>
        <taxon>Sordariomycetes</taxon>
        <taxon>Hypocreomycetidae</taxon>
        <taxon>Glomerellales</taxon>
        <taxon>Plectosphaerellaceae</taxon>
        <taxon>Verticillium</taxon>
    </lineage>
</organism>
<accession>A0A444RV04</accession>
<feature type="transmembrane region" description="Helical" evidence="1">
    <location>
        <begin position="492"/>
        <end position="514"/>
    </location>
</feature>
<dbReference type="PANTHER" id="PTHR37544">
    <property type="entry name" value="SPRAY-RELATED"/>
    <property type="match status" value="1"/>
</dbReference>
<dbReference type="EMBL" id="RSDZ01000070">
    <property type="protein sequence ID" value="RXG44949.1"/>
    <property type="molecule type" value="Genomic_DNA"/>
</dbReference>
<evidence type="ECO:0000256" key="1">
    <source>
        <dbReference type="SAM" id="Phobius"/>
    </source>
</evidence>
<feature type="transmembrane region" description="Helical" evidence="1">
    <location>
        <begin position="70"/>
        <end position="91"/>
    </location>
</feature>
<dbReference type="Proteomes" id="UP000288725">
    <property type="component" value="Unassembled WGS sequence"/>
</dbReference>
<proteinExistence type="predicted"/>
<evidence type="ECO:0000313" key="2">
    <source>
        <dbReference type="EMBL" id="RXG44949.1"/>
    </source>
</evidence>
<evidence type="ECO:0000313" key="3">
    <source>
        <dbReference type="Proteomes" id="UP000288725"/>
    </source>
</evidence>
<comment type="caution">
    <text evidence="2">The sequence shown here is derived from an EMBL/GenBank/DDBJ whole genome shotgun (WGS) entry which is preliminary data.</text>
</comment>
<keyword evidence="1" id="KW-0812">Transmembrane</keyword>
<name>A0A444RV04_VERDA</name>
<gene>
    <name evidence="2" type="ORF">VDGE_01338</name>
</gene>
<dbReference type="InterPro" id="IPR021840">
    <property type="entry name" value="DUF3433"/>
</dbReference>
<keyword evidence="1" id="KW-1133">Transmembrane helix</keyword>
<protein>
    <submittedName>
        <fullName evidence="2">Uncharacterized protein</fullName>
    </submittedName>
</protein>
<feature type="transmembrane region" description="Helical" evidence="1">
    <location>
        <begin position="138"/>
        <end position="155"/>
    </location>
</feature>
<feature type="transmembrane region" description="Helical" evidence="1">
    <location>
        <begin position="29"/>
        <end position="50"/>
    </location>
</feature>
<keyword evidence="1" id="KW-0472">Membrane</keyword>
<dbReference type="PANTHER" id="PTHR37544:SF3">
    <property type="entry name" value="SPRAY"/>
    <property type="match status" value="1"/>
</dbReference>
<sequence length="882" mass="96996">MLEKTDSGCSLVGEHKHGWKPMSMRAQTLLPFTIISALIAIGTELLAVQSNREGGLALVHHPEDNTAATNFAYLFLPTIVAVFYSMIWSWVDLDVKRIQPWLELSATDGATGKDSLFSEYPYNFIGFVPFSAAKRRHWPTFLAGISMIIIFWLITPLQSSVIGSGLVVVKKQLPVAITSSFLPASNQSVLLDQSIMNVGFATTWLGQPLLPFTAPDYTLLPFKSSQSPETGGPAANWTGTTTKLTTELECWPAAISDSPIYGAYHFNNGRGCNASTIVPYNSHAGKYPFRLLYIGYHNDAHADYFLASPTCSRNTSNQFLAIWSAFVEVGKTNVTAVFCEATYYKQKVSATVSGPRSIPIEDSIVPLGPRETLLDTEFNHTGLHYLLGSGVSAVATDRDWYAHHFLEQYTRLYDTGFSLPASPMVGFAVGSDPSKPAKDYGNHTALGQAFVAPQKMLFHLAVNKVLADADDVAPTNGTATYFMHGFIVSRPISLVVETLLLLVGAMSLALLWCIQAKESKLLGEPGSVSALIQVIRKSPELLDEFSGQGSTPEEKLRNEFADERFRLCCGCDSASGATELKILGLAEPCAKTFIMGWGRTSNGSDANGTVESGFVLCYPRFRTALFDVTINTEGHVLEYEKASEMEYDLGYPGFTNQTDNLIIVSNNIIARAEGRWHNHTFTRDWMSELIRLETNSSDFVNPLKPLPSPETMLDHVGPMYTRLFALFLGLNSFIFDNDSSAEPAFEGQRWALETRIFMSEPAFLVSTTILSLSLVVAAVLYGWSIAFFLPRMPTNIASVLAYVAASTAVRECSPEQYKTRTFSFGRYIGVDGRAHVGIDTDPSVVPIQLKSLRKGNTNPRRSWLGKLRKRHTGGNRGGDTWL</sequence>
<feature type="transmembrane region" description="Helical" evidence="1">
    <location>
        <begin position="762"/>
        <end position="789"/>
    </location>
</feature>
<reference evidence="2 3" key="1">
    <citation type="submission" date="2018-12" db="EMBL/GenBank/DDBJ databases">
        <title>Genome of Verticillium dahliae isolate Getta Getta.</title>
        <authorList>
            <person name="Gardiner D.M."/>
        </authorList>
    </citation>
    <scope>NUCLEOTIDE SEQUENCE [LARGE SCALE GENOMIC DNA]</scope>
    <source>
        <strain evidence="2 3">Getta Getta</strain>
    </source>
</reference>
<dbReference type="Pfam" id="PF11915">
    <property type="entry name" value="DUF3433"/>
    <property type="match status" value="1"/>
</dbReference>
<dbReference type="AlphaFoldDB" id="A0A444RV04"/>